<keyword evidence="3" id="KW-1185">Reference proteome</keyword>
<feature type="signal peptide" evidence="1">
    <location>
        <begin position="1"/>
        <end position="22"/>
    </location>
</feature>
<dbReference type="Proteomes" id="UP001211872">
    <property type="component" value="Chromosome"/>
</dbReference>
<proteinExistence type="predicted"/>
<dbReference type="RefSeq" id="WP_270128389.1">
    <property type="nucleotide sequence ID" value="NZ_CP115396.1"/>
</dbReference>
<name>A0ABY7PS99_9BACT</name>
<evidence type="ECO:0000313" key="2">
    <source>
        <dbReference type="EMBL" id="WBO85776.1"/>
    </source>
</evidence>
<gene>
    <name evidence="2" type="ORF">O9Z63_05900</name>
</gene>
<dbReference type="Gene3D" id="3.30.565.40">
    <property type="entry name" value="Fervidobacterium nodosum Rt17-B1 like"/>
    <property type="match status" value="1"/>
</dbReference>
<feature type="chain" id="PRO_5045150986" description="DUF3298 domain-containing protein" evidence="1">
    <location>
        <begin position="23"/>
        <end position="288"/>
    </location>
</feature>
<organism evidence="2 3">
    <name type="scientific">Hymenobacter yonginensis</name>
    <dbReference type="NCBI Taxonomy" id="748197"/>
    <lineage>
        <taxon>Bacteria</taxon>
        <taxon>Pseudomonadati</taxon>
        <taxon>Bacteroidota</taxon>
        <taxon>Cytophagia</taxon>
        <taxon>Cytophagales</taxon>
        <taxon>Hymenobacteraceae</taxon>
        <taxon>Hymenobacter</taxon>
    </lineage>
</organism>
<evidence type="ECO:0000313" key="3">
    <source>
        <dbReference type="Proteomes" id="UP001211872"/>
    </source>
</evidence>
<sequence>MSQTYLRWLLPALLLTTVPALAQRTTPTQSRKKSAAAGWPTKAPAVVTASPRALVVSVGDTGKSAFVVPQVQLPVAAAASRINQYLVDAALGEDLEMLPEPLTAASGLRQALAEYETNGQSGFVGTSYEVLYNDNYLLSVALTAEYMGAYPSSSVRHATFDLRTGRLLQVRDLLADTLALRRRWQQSINRRIEAHLAALPASYPELDTAMLADVRQRLHWNESTRTATLEANDPRFYDFALTPFGLTLYYDFGFPHVILALQPETDYLFPYADLKAWLKPKGPLEFRR</sequence>
<accession>A0ABY7PS99</accession>
<keyword evidence="1" id="KW-0732">Signal</keyword>
<dbReference type="EMBL" id="CP115396">
    <property type="protein sequence ID" value="WBO85776.1"/>
    <property type="molecule type" value="Genomic_DNA"/>
</dbReference>
<evidence type="ECO:0008006" key="4">
    <source>
        <dbReference type="Google" id="ProtNLM"/>
    </source>
</evidence>
<protein>
    <recommendedName>
        <fullName evidence="4">DUF3298 domain-containing protein</fullName>
    </recommendedName>
</protein>
<evidence type="ECO:0000256" key="1">
    <source>
        <dbReference type="SAM" id="SignalP"/>
    </source>
</evidence>
<reference evidence="2 3" key="1">
    <citation type="journal article" date="2011" name="Int. J. Syst. Evol. Microbiol.">
        <title>Hymenobacter yonginensis sp. nov., isolated from a mesotrophic artificial lake.</title>
        <authorList>
            <person name="Joung Y."/>
            <person name="Cho S.H."/>
            <person name="Kim H."/>
            <person name="Kim S.B."/>
            <person name="Joh K."/>
        </authorList>
    </citation>
    <scope>NUCLEOTIDE SEQUENCE [LARGE SCALE GENOMIC DNA]</scope>
    <source>
        <strain evidence="2 3">KCTC 22745</strain>
    </source>
</reference>